<reference evidence="2" key="1">
    <citation type="submission" date="2015-04" db="UniProtKB">
        <authorList>
            <consortium name="EnsemblPlants"/>
        </authorList>
    </citation>
    <scope>IDENTIFICATION</scope>
</reference>
<dbReference type="Proteomes" id="UP000026962">
    <property type="component" value="Chromosome 4"/>
</dbReference>
<evidence type="ECO:0000313" key="2">
    <source>
        <dbReference type="EnsemblPlants" id="OPUNC04G23960.1"/>
    </source>
</evidence>
<protein>
    <submittedName>
        <fullName evidence="2">Uncharacterized protein</fullName>
    </submittedName>
</protein>
<dbReference type="HOGENOM" id="CLU_163630_0_0_1"/>
<dbReference type="EnsemblPlants" id="OPUNC04G23960.1">
    <property type="protein sequence ID" value="OPUNC04G23960.1"/>
    <property type="gene ID" value="OPUNC04G23960"/>
</dbReference>
<sequence length="71" mass="7496">MDAREGVVDQGARGHAEDEDGDTIVAVVEEDDAEEPMMSNRGRRDVTPGLPDLGQLGTNACNSGANTVRAR</sequence>
<feature type="compositionally biased region" description="Polar residues" evidence="1">
    <location>
        <begin position="56"/>
        <end position="71"/>
    </location>
</feature>
<dbReference type="OMA" id="ACNSGAN"/>
<organism evidence="2">
    <name type="scientific">Oryza punctata</name>
    <name type="common">Red rice</name>
    <dbReference type="NCBI Taxonomy" id="4537"/>
    <lineage>
        <taxon>Eukaryota</taxon>
        <taxon>Viridiplantae</taxon>
        <taxon>Streptophyta</taxon>
        <taxon>Embryophyta</taxon>
        <taxon>Tracheophyta</taxon>
        <taxon>Spermatophyta</taxon>
        <taxon>Magnoliopsida</taxon>
        <taxon>Liliopsida</taxon>
        <taxon>Poales</taxon>
        <taxon>Poaceae</taxon>
        <taxon>BOP clade</taxon>
        <taxon>Oryzoideae</taxon>
        <taxon>Oryzeae</taxon>
        <taxon>Oryzinae</taxon>
        <taxon>Oryza</taxon>
    </lineage>
</organism>
<keyword evidence="3" id="KW-1185">Reference proteome</keyword>
<name>A0A0E0KVN1_ORYPU</name>
<evidence type="ECO:0000313" key="3">
    <source>
        <dbReference type="Proteomes" id="UP000026962"/>
    </source>
</evidence>
<reference evidence="2" key="2">
    <citation type="submission" date="2018-05" db="EMBL/GenBank/DDBJ databases">
        <title>OpunRS2 (Oryza punctata Reference Sequence Version 2).</title>
        <authorList>
            <person name="Zhang J."/>
            <person name="Kudrna D."/>
            <person name="Lee S."/>
            <person name="Talag J."/>
            <person name="Welchert J."/>
            <person name="Wing R.A."/>
        </authorList>
    </citation>
    <scope>NUCLEOTIDE SEQUENCE [LARGE SCALE GENOMIC DNA]</scope>
</reference>
<feature type="compositionally biased region" description="Basic and acidic residues" evidence="1">
    <location>
        <begin position="1"/>
        <end position="16"/>
    </location>
</feature>
<feature type="region of interest" description="Disordered" evidence="1">
    <location>
        <begin position="1"/>
        <end position="71"/>
    </location>
</feature>
<dbReference type="Gramene" id="OPUNC04G23960.1">
    <property type="protein sequence ID" value="OPUNC04G23960.1"/>
    <property type="gene ID" value="OPUNC04G23960"/>
</dbReference>
<accession>A0A0E0KVN1</accession>
<proteinExistence type="predicted"/>
<dbReference type="AlphaFoldDB" id="A0A0E0KVN1"/>
<feature type="compositionally biased region" description="Acidic residues" evidence="1">
    <location>
        <begin position="17"/>
        <end position="35"/>
    </location>
</feature>
<evidence type="ECO:0000256" key="1">
    <source>
        <dbReference type="SAM" id="MobiDB-lite"/>
    </source>
</evidence>